<feature type="domain" description="Peptidase M15C" evidence="2">
    <location>
        <begin position="333"/>
        <end position="414"/>
    </location>
</feature>
<keyword evidence="4" id="KW-1185">Reference proteome</keyword>
<evidence type="ECO:0000256" key="1">
    <source>
        <dbReference type="SAM" id="MobiDB-lite"/>
    </source>
</evidence>
<dbReference type="GO" id="GO:0008233">
    <property type="term" value="F:peptidase activity"/>
    <property type="evidence" value="ECO:0007669"/>
    <property type="project" value="InterPro"/>
</dbReference>
<dbReference type="Gene3D" id="3.30.1380.10">
    <property type="match status" value="1"/>
</dbReference>
<reference evidence="3" key="1">
    <citation type="journal article" date="2014" name="Int. J. Syst. Evol. Microbiol.">
        <title>Complete genome sequence of Corynebacterium casei LMG S-19264T (=DSM 44701T), isolated from a smear-ripened cheese.</title>
        <authorList>
            <consortium name="US DOE Joint Genome Institute (JGI-PGF)"/>
            <person name="Walter F."/>
            <person name="Albersmeier A."/>
            <person name="Kalinowski J."/>
            <person name="Ruckert C."/>
        </authorList>
    </citation>
    <scope>NUCLEOTIDE SEQUENCE</scope>
    <source>
        <strain evidence="3">CGMCC 4.7306</strain>
    </source>
</reference>
<dbReference type="InterPro" id="IPR009045">
    <property type="entry name" value="Zn_M74/Hedgehog-like"/>
</dbReference>
<sequence>MMKAQASSPTPKTSSAKPQAQAQASTSRSVSLTVKSVGGPVSGQFFEDIGSFNFSGTAEPVRSGQRVEIWYYGADHAWHRVRSTSTNSAGHYSVSKPVTVAAVRQFRATLGGSPASSSTVKSGVVKVTVHNAKVTITKPKSTVDSLKNPTVSGSIYPAMSGVLVHFQVRRSNGGWHDKATAKTKAGGKFSFTFTTGNSLLRGYSVRVRRWDSRGQRWETSGAAPIKRVKVLNAQVSQTTRGMVADTYRSGCPVGPSKLRTIRMNYYGLDKKMHRGVLIVAAGRVKSVEASFNTALKAGFRIRRMVNPDHWGGSDTKQMEDDNSSAFNCRKVTGNPYAQSPHSYGIAIDVNTRENPYHAANGKWYPTSGKSYIKRTPYRQGMITKSSSLNKAFRSHGYFWGGLWSPGTDYQHFEYDK</sequence>
<accession>A0A917SDR4</accession>
<dbReference type="EMBL" id="BMMZ01000008">
    <property type="protein sequence ID" value="GGL71093.1"/>
    <property type="molecule type" value="Genomic_DNA"/>
</dbReference>
<dbReference type="InterPro" id="IPR039561">
    <property type="entry name" value="Peptidase_M15C"/>
</dbReference>
<evidence type="ECO:0000259" key="2">
    <source>
        <dbReference type="Pfam" id="PF13539"/>
    </source>
</evidence>
<proteinExistence type="predicted"/>
<dbReference type="SUPFAM" id="SSF55166">
    <property type="entry name" value="Hedgehog/DD-peptidase"/>
    <property type="match status" value="1"/>
</dbReference>
<protein>
    <recommendedName>
        <fullName evidence="2">Peptidase M15C domain-containing protein</fullName>
    </recommendedName>
</protein>
<organism evidence="3 4">
    <name type="scientific">Microlunatus endophyticus</name>
    <dbReference type="NCBI Taxonomy" id="1716077"/>
    <lineage>
        <taxon>Bacteria</taxon>
        <taxon>Bacillati</taxon>
        <taxon>Actinomycetota</taxon>
        <taxon>Actinomycetes</taxon>
        <taxon>Propionibacteriales</taxon>
        <taxon>Propionibacteriaceae</taxon>
        <taxon>Microlunatus</taxon>
    </lineage>
</organism>
<feature type="compositionally biased region" description="Low complexity" evidence="1">
    <location>
        <begin position="1"/>
        <end position="27"/>
    </location>
</feature>
<comment type="caution">
    <text evidence="3">The sequence shown here is derived from an EMBL/GenBank/DDBJ whole genome shotgun (WGS) entry which is preliminary data.</text>
</comment>
<reference evidence="3" key="2">
    <citation type="submission" date="2020-09" db="EMBL/GenBank/DDBJ databases">
        <authorList>
            <person name="Sun Q."/>
            <person name="Zhou Y."/>
        </authorList>
    </citation>
    <scope>NUCLEOTIDE SEQUENCE</scope>
    <source>
        <strain evidence="3">CGMCC 4.7306</strain>
    </source>
</reference>
<gene>
    <name evidence="3" type="ORF">GCM10011575_31920</name>
</gene>
<evidence type="ECO:0000313" key="3">
    <source>
        <dbReference type="EMBL" id="GGL71093.1"/>
    </source>
</evidence>
<dbReference type="Proteomes" id="UP000613840">
    <property type="component" value="Unassembled WGS sequence"/>
</dbReference>
<name>A0A917SDR4_9ACTN</name>
<evidence type="ECO:0000313" key="4">
    <source>
        <dbReference type="Proteomes" id="UP000613840"/>
    </source>
</evidence>
<dbReference type="Pfam" id="PF13539">
    <property type="entry name" value="Peptidase_M15_4"/>
    <property type="match status" value="1"/>
</dbReference>
<dbReference type="AlphaFoldDB" id="A0A917SDR4"/>
<feature type="region of interest" description="Disordered" evidence="1">
    <location>
        <begin position="1"/>
        <end position="31"/>
    </location>
</feature>